<name>A0A499U7Y1_9ODON</name>
<dbReference type="EMBL" id="LC416750">
    <property type="protein sequence ID" value="BBF94984.1"/>
    <property type="molecule type" value="mRNA"/>
</dbReference>
<comment type="subcellular location">
    <subcellularLocation>
        <location evidence="1">Membrane</location>
        <topology evidence="1">Multi-pass membrane protein</topology>
    </subcellularLocation>
</comment>
<keyword evidence="2 10" id="KW-0444">Lipid biosynthesis</keyword>
<dbReference type="GO" id="GO:0019367">
    <property type="term" value="P:fatty acid elongation, saturated fatty acid"/>
    <property type="evidence" value="ECO:0007669"/>
    <property type="project" value="TreeGrafter"/>
</dbReference>
<evidence type="ECO:0000256" key="4">
    <source>
        <dbReference type="ARBA" id="ARBA00022692"/>
    </source>
</evidence>
<dbReference type="GO" id="GO:0042761">
    <property type="term" value="P:very long-chain fatty acid biosynthetic process"/>
    <property type="evidence" value="ECO:0007669"/>
    <property type="project" value="TreeGrafter"/>
</dbReference>
<evidence type="ECO:0000256" key="1">
    <source>
        <dbReference type="ARBA" id="ARBA00004141"/>
    </source>
</evidence>
<reference evidence="11" key="1">
    <citation type="journal article" date="2019" name="Elife">
        <title>Molecular basis of wax-based color change and UV reflection in dragonflies.</title>
        <authorList>
            <person name="Futahashi R."/>
            <person name="Yamahama Y."/>
            <person name="Kawaguchi M."/>
            <person name="Mori N."/>
            <person name="Ishii D."/>
            <person name="Okude G."/>
            <person name="Hirai Y."/>
            <person name="Kawahara-Miki R."/>
            <person name="Yoshitake K."/>
            <person name="Yajima S."/>
            <person name="Hariyama T."/>
            <person name="Fukatsu T."/>
        </authorList>
    </citation>
    <scope>NUCLEOTIDE SEQUENCE</scope>
</reference>
<keyword evidence="3 10" id="KW-0808">Transferase</keyword>
<keyword evidence="6 10" id="KW-1133">Transmembrane helix</keyword>
<keyword evidence="8 10" id="KW-0472">Membrane</keyword>
<accession>A0A499U7Y1</accession>
<feature type="transmembrane region" description="Helical" evidence="10">
    <location>
        <begin position="37"/>
        <end position="57"/>
    </location>
</feature>
<dbReference type="InterPro" id="IPR002076">
    <property type="entry name" value="ELO_fam"/>
</dbReference>
<feature type="transmembrane region" description="Helical" evidence="10">
    <location>
        <begin position="208"/>
        <end position="225"/>
    </location>
</feature>
<protein>
    <recommendedName>
        <fullName evidence="10">Elongation of very long chain fatty acids protein</fullName>
        <ecNumber evidence="10">2.3.1.199</ecNumber>
    </recommendedName>
    <alternativeName>
        <fullName evidence="10">Very-long-chain 3-oxoacyl-CoA synthase</fullName>
    </alternativeName>
</protein>
<dbReference type="GO" id="GO:0005789">
    <property type="term" value="C:endoplasmic reticulum membrane"/>
    <property type="evidence" value="ECO:0007669"/>
    <property type="project" value="TreeGrafter"/>
</dbReference>
<dbReference type="AlphaFoldDB" id="A0A499U7Y1"/>
<dbReference type="PANTHER" id="PTHR11157">
    <property type="entry name" value="FATTY ACID ACYL TRANSFERASE-RELATED"/>
    <property type="match status" value="1"/>
</dbReference>
<comment type="catalytic activity">
    <reaction evidence="10">
        <text>a very-long-chain acyl-CoA + malonyl-CoA + H(+) = a very-long-chain 3-oxoacyl-CoA + CO2 + CoA</text>
        <dbReference type="Rhea" id="RHEA:32727"/>
        <dbReference type="ChEBI" id="CHEBI:15378"/>
        <dbReference type="ChEBI" id="CHEBI:16526"/>
        <dbReference type="ChEBI" id="CHEBI:57287"/>
        <dbReference type="ChEBI" id="CHEBI:57384"/>
        <dbReference type="ChEBI" id="CHEBI:90725"/>
        <dbReference type="ChEBI" id="CHEBI:90736"/>
        <dbReference type="EC" id="2.3.1.199"/>
    </reaction>
</comment>
<organism evidence="11">
    <name type="scientific">Orthetrum albistylum</name>
    <dbReference type="NCBI Taxonomy" id="254766"/>
    <lineage>
        <taxon>Eukaryota</taxon>
        <taxon>Metazoa</taxon>
        <taxon>Ecdysozoa</taxon>
        <taxon>Arthropoda</taxon>
        <taxon>Hexapoda</taxon>
        <taxon>Insecta</taxon>
        <taxon>Pterygota</taxon>
        <taxon>Palaeoptera</taxon>
        <taxon>Odonata</taxon>
        <taxon>Epiprocta</taxon>
        <taxon>Anisoptera</taxon>
        <taxon>Libelluloidea</taxon>
        <taxon>Libellulidae</taxon>
        <taxon>Orthetrum</taxon>
    </lineage>
</organism>
<feature type="transmembrane region" description="Helical" evidence="10">
    <location>
        <begin position="237"/>
        <end position="257"/>
    </location>
</feature>
<feature type="transmembrane region" description="Helical" evidence="10">
    <location>
        <begin position="117"/>
        <end position="138"/>
    </location>
</feature>
<dbReference type="Pfam" id="PF01151">
    <property type="entry name" value="ELO"/>
    <property type="match status" value="1"/>
</dbReference>
<dbReference type="EC" id="2.3.1.199" evidence="10"/>
<dbReference type="GO" id="GO:0009922">
    <property type="term" value="F:fatty acid elongase activity"/>
    <property type="evidence" value="ECO:0007669"/>
    <property type="project" value="UniProtKB-EC"/>
</dbReference>
<evidence type="ECO:0000256" key="5">
    <source>
        <dbReference type="ARBA" id="ARBA00022832"/>
    </source>
</evidence>
<dbReference type="GO" id="GO:0034625">
    <property type="term" value="P:fatty acid elongation, monounsaturated fatty acid"/>
    <property type="evidence" value="ECO:0007669"/>
    <property type="project" value="TreeGrafter"/>
</dbReference>
<keyword evidence="9 10" id="KW-0275">Fatty acid biosynthesis</keyword>
<evidence type="ECO:0000256" key="3">
    <source>
        <dbReference type="ARBA" id="ARBA00022679"/>
    </source>
</evidence>
<keyword evidence="4 10" id="KW-0812">Transmembrane</keyword>
<evidence type="ECO:0000256" key="9">
    <source>
        <dbReference type="ARBA" id="ARBA00023160"/>
    </source>
</evidence>
<dbReference type="GO" id="GO:0030148">
    <property type="term" value="P:sphingolipid biosynthetic process"/>
    <property type="evidence" value="ECO:0007669"/>
    <property type="project" value="TreeGrafter"/>
</dbReference>
<dbReference type="GO" id="GO:0034626">
    <property type="term" value="P:fatty acid elongation, polyunsaturated fatty acid"/>
    <property type="evidence" value="ECO:0007669"/>
    <property type="project" value="TreeGrafter"/>
</dbReference>
<evidence type="ECO:0000256" key="6">
    <source>
        <dbReference type="ARBA" id="ARBA00022989"/>
    </source>
</evidence>
<keyword evidence="5 10" id="KW-0276">Fatty acid metabolism</keyword>
<evidence type="ECO:0000256" key="8">
    <source>
        <dbReference type="ARBA" id="ARBA00023136"/>
    </source>
</evidence>
<gene>
    <name evidence="11" type="primary">ELOVL4</name>
</gene>
<keyword evidence="7 10" id="KW-0443">Lipid metabolism</keyword>
<sequence length="279" mass="32540">MASKSVDILLTRMDYDNVVTKLGDPKTRHLPLMGSPLPLALLTMVYLIFVTAVGPFLMASRKALSLKKPIFVVNVLQVLVNVWIVWEMGDCGWFGNYTFWCQPMDDTMGPTALRMAWATWVFFAVKICDLLDTVFFVLRKKKKQVSFLHLFHHVTTLWLSWLVAKYAPGGHGTFTEMLNAFIHVLMYVYYLLAAMGPRIQPFLWWKKYLTSLQMTQFVVTWVQNLHALVTGCSYNRFIIKLYTPIIMATFGLFYNFYKKSYTRPRRKRTQEVEKEVKVE</sequence>
<evidence type="ECO:0000256" key="2">
    <source>
        <dbReference type="ARBA" id="ARBA00022516"/>
    </source>
</evidence>
<dbReference type="PANTHER" id="PTHR11157:SF69">
    <property type="entry name" value="ELONGATION OF VERY LONG CHAIN FATTY ACIDS PROTEIN 7"/>
    <property type="match status" value="1"/>
</dbReference>
<evidence type="ECO:0000256" key="10">
    <source>
        <dbReference type="RuleBase" id="RU361115"/>
    </source>
</evidence>
<feature type="transmembrane region" description="Helical" evidence="10">
    <location>
        <begin position="69"/>
        <end position="86"/>
    </location>
</feature>
<comment type="similarity">
    <text evidence="10">Belongs to the ELO family.</text>
</comment>
<evidence type="ECO:0000256" key="7">
    <source>
        <dbReference type="ARBA" id="ARBA00023098"/>
    </source>
</evidence>
<proteinExistence type="evidence at transcript level"/>
<feature type="transmembrane region" description="Helical" evidence="10">
    <location>
        <begin position="150"/>
        <end position="168"/>
    </location>
</feature>
<feature type="transmembrane region" description="Helical" evidence="10">
    <location>
        <begin position="180"/>
        <end position="196"/>
    </location>
</feature>
<evidence type="ECO:0000313" key="11">
    <source>
        <dbReference type="EMBL" id="BBF94984.1"/>
    </source>
</evidence>